<dbReference type="PANTHER" id="PTHR45700">
    <property type="entry name" value="UBIQUITIN-PROTEIN LIGASE E3C"/>
    <property type="match status" value="1"/>
</dbReference>
<dbReference type="GO" id="GO:0061630">
    <property type="term" value="F:ubiquitin protein ligase activity"/>
    <property type="evidence" value="ECO:0007669"/>
    <property type="project" value="UniProtKB-EC"/>
</dbReference>
<dbReference type="PROSITE" id="PS50237">
    <property type="entry name" value="HECT"/>
    <property type="match status" value="1"/>
</dbReference>
<reference evidence="9" key="1">
    <citation type="submission" date="2015-07" db="EMBL/GenBank/DDBJ databases">
        <title>MeaNS - Measles Nucleotide Surveillance Program.</title>
        <authorList>
            <person name="Tran T."/>
            <person name="Druce J."/>
        </authorList>
    </citation>
    <scope>NUCLEOTIDE SEQUENCE</scope>
    <source>
        <strain evidence="9">UCB-OBI-ISO-001</strain>
        <tissue evidence="9">Gonad</tissue>
    </source>
</reference>
<gene>
    <name evidence="9" type="ORF">OCBIM_22035366mg</name>
</gene>
<dbReference type="InterPro" id="IPR032353">
    <property type="entry name" value="AZUL"/>
</dbReference>
<dbReference type="Gene3D" id="3.30.2410.10">
    <property type="entry name" value="Hect, E3 ligase catalytic domain"/>
    <property type="match status" value="1"/>
</dbReference>
<evidence type="ECO:0000256" key="2">
    <source>
        <dbReference type="ARBA" id="ARBA00004496"/>
    </source>
</evidence>
<evidence type="ECO:0000256" key="7">
    <source>
        <dbReference type="PROSITE-ProRule" id="PRU00104"/>
    </source>
</evidence>
<dbReference type="EC" id="2.3.2.26" evidence="3"/>
<dbReference type="InterPro" id="IPR035983">
    <property type="entry name" value="Hect_E3_ubiquitin_ligase"/>
</dbReference>
<dbReference type="FunFam" id="3.30.2160.10:FF:000004">
    <property type="entry name" value="probable E3 ubiquitin-protein ligase HERC4 isoform X1"/>
    <property type="match status" value="1"/>
</dbReference>
<dbReference type="Gene3D" id="3.90.1750.10">
    <property type="entry name" value="Hect, E3 ligase catalytic domains"/>
    <property type="match status" value="1"/>
</dbReference>
<dbReference type="Gene3D" id="3.30.2160.10">
    <property type="entry name" value="Hect, E3 ligase catalytic domain"/>
    <property type="match status" value="1"/>
</dbReference>
<dbReference type="STRING" id="37653.A0A0L8I4F3"/>
<dbReference type="OrthoDB" id="5981550at2759"/>
<evidence type="ECO:0000313" key="9">
    <source>
        <dbReference type="EMBL" id="KOF96362.1"/>
    </source>
</evidence>
<comment type="subcellular location">
    <subcellularLocation>
        <location evidence="2">Cytoplasm</location>
    </subcellularLocation>
</comment>
<keyword evidence="5" id="KW-0808">Transferase</keyword>
<dbReference type="PANTHER" id="PTHR45700:SF8">
    <property type="entry name" value="HECT-TYPE E3 UBIQUITIN TRANSFERASE"/>
    <property type="match status" value="1"/>
</dbReference>
<keyword evidence="4" id="KW-0963">Cytoplasm</keyword>
<dbReference type="CDD" id="cd00078">
    <property type="entry name" value="HECTc"/>
    <property type="match status" value="1"/>
</dbReference>
<proteinExistence type="predicted"/>
<name>A0A0L8I4F3_OCTBM</name>
<evidence type="ECO:0000259" key="8">
    <source>
        <dbReference type="PROSITE" id="PS50237"/>
    </source>
</evidence>
<evidence type="ECO:0000256" key="1">
    <source>
        <dbReference type="ARBA" id="ARBA00000885"/>
    </source>
</evidence>
<accession>A0A0L8I4F3</accession>
<dbReference type="GO" id="GO:0000209">
    <property type="term" value="P:protein polyubiquitination"/>
    <property type="evidence" value="ECO:0007669"/>
    <property type="project" value="InterPro"/>
</dbReference>
<evidence type="ECO:0000256" key="4">
    <source>
        <dbReference type="ARBA" id="ARBA00022490"/>
    </source>
</evidence>
<protein>
    <recommendedName>
        <fullName evidence="3">HECT-type E3 ubiquitin transferase</fullName>
        <ecNumber evidence="3">2.3.2.26</ecNumber>
    </recommendedName>
</protein>
<dbReference type="FunFam" id="3.30.2410.10:FF:000003">
    <property type="entry name" value="probable E3 ubiquitin-protein ligase HERC4 isoform X1"/>
    <property type="match status" value="1"/>
</dbReference>
<keyword evidence="6 7" id="KW-0833">Ubl conjugation pathway</keyword>
<dbReference type="SMART" id="SM00119">
    <property type="entry name" value="HECTc"/>
    <property type="match status" value="1"/>
</dbReference>
<feature type="domain" description="HECT" evidence="8">
    <location>
        <begin position="705"/>
        <end position="1001"/>
    </location>
</feature>
<dbReference type="SUPFAM" id="SSF56204">
    <property type="entry name" value="Hect, E3 ligase catalytic domain"/>
    <property type="match status" value="1"/>
</dbReference>
<comment type="catalytic activity">
    <reaction evidence="1">
        <text>S-ubiquitinyl-[E2 ubiquitin-conjugating enzyme]-L-cysteine + [acceptor protein]-L-lysine = [E2 ubiquitin-conjugating enzyme]-L-cysteine + N(6)-ubiquitinyl-[acceptor protein]-L-lysine.</text>
        <dbReference type="EC" id="2.3.2.26"/>
    </reaction>
</comment>
<evidence type="ECO:0000256" key="6">
    <source>
        <dbReference type="ARBA" id="ARBA00022786"/>
    </source>
</evidence>
<sequence length="1001" mass="113320">MGQTKLVEVVCLSPARCTSCHQTYLFPITENSTVTGHILTEYCKRTTLPGDVRSINSAEHNRIFFHFRLMDPLVRLVDLGHNRKHMPKIHCSGTEPYNREKLDYWSCVKYNKCSDINSKTEVDSEARLNNSATLPTAEQCEIKHLAQGCNVLPSVQIKLTIKQLKRAAAKRLIERYYYQLTDGCGDNDCRNENCASCNAFVYKNCSRNQLAVHALHLFKQKARLCEAHPAKIAKRPSESEENATTSVSCMKSGDLNVHGTVSGSGISVRLDGGGSSSSAGGVRAHYPVAMVFGTKEEQPSTSNMKPSAHQESTLSVKNFLTEQKLIEIIKECKKDGNWSKLIHIIGAVFNNPDAIILSFRRKDDVSLSKETHRAMQLDLDKDMDEQENENEPCRSAKSDSVMESTVMDSESLEYVTVDIPSVRRAFKALMEIPELPFQCSLIQAICSLSKNLDVELRYRKPIEKNPNYINIFIIIMEIPFLYEPEFIDSAFPDFCNTIGQLPLQSQVKLAHVWSKYPAQQLKSMVCSLHQLITVRVMKGEVQWGRGCPVNDDSGISGAARVMKILYYASMLGGIYDSKQLIDEEKKLNDADVNFHELVGAVAAEPKDQRKPIEDPLGKELGISPIHCRTPLVPFEDFVNDLLNEYLDVGTDFSYYKSESSNSKFSFVNHSFLLTTCSKHTVMYFDNRIHMLNERRTSLIQTLVHGAPTMPYLRLKVRRERLIEDALVAGVDEGGVSKEFFQLVVEDIFNPDFGMFTYKEETGQYWFNPSSLENDGQFTLIGIVLGLAIYNSAILDIHFPMVVYRKLMGKKGTFTDLKDVDPILARSLHDLLQYDGEVEKEFMQAFCISYRDVFGNVITQNLKENGDQIPVTNANKREYVNLYADYLLNRSVERQFRAFKCGFRMVTNESPLHALFRPEEVELLVCGSKQFDFHALEEATEYDGGFTNDSATIRNFWSVVHDFTEEQQRKLLQFTTGTDRVPIGGLSKVKLIIARNGPDSDR</sequence>
<dbReference type="Pfam" id="PF16558">
    <property type="entry name" value="AZUL"/>
    <property type="match status" value="1"/>
</dbReference>
<evidence type="ECO:0000256" key="5">
    <source>
        <dbReference type="ARBA" id="ARBA00022679"/>
    </source>
</evidence>
<dbReference type="InterPro" id="IPR000569">
    <property type="entry name" value="HECT_dom"/>
</dbReference>
<dbReference type="GO" id="GO:0005737">
    <property type="term" value="C:cytoplasm"/>
    <property type="evidence" value="ECO:0007669"/>
    <property type="project" value="UniProtKB-SubCell"/>
</dbReference>
<organism evidence="9">
    <name type="scientific">Octopus bimaculoides</name>
    <name type="common">California two-spotted octopus</name>
    <dbReference type="NCBI Taxonomy" id="37653"/>
    <lineage>
        <taxon>Eukaryota</taxon>
        <taxon>Metazoa</taxon>
        <taxon>Spiralia</taxon>
        <taxon>Lophotrochozoa</taxon>
        <taxon>Mollusca</taxon>
        <taxon>Cephalopoda</taxon>
        <taxon>Coleoidea</taxon>
        <taxon>Octopodiformes</taxon>
        <taxon>Octopoda</taxon>
        <taxon>Incirrata</taxon>
        <taxon>Octopodidae</taxon>
        <taxon>Octopus</taxon>
    </lineage>
</organism>
<dbReference type="InterPro" id="IPR044611">
    <property type="entry name" value="E3A/B/C-like"/>
</dbReference>
<dbReference type="EMBL" id="KQ416583">
    <property type="protein sequence ID" value="KOF96362.1"/>
    <property type="molecule type" value="Genomic_DNA"/>
</dbReference>
<evidence type="ECO:0000256" key="3">
    <source>
        <dbReference type="ARBA" id="ARBA00012485"/>
    </source>
</evidence>
<dbReference type="Pfam" id="PF00632">
    <property type="entry name" value="HECT"/>
    <property type="match status" value="1"/>
</dbReference>
<dbReference type="Gene3D" id="6.10.130.10">
    <property type="entry name" value="Ubiquitin-protein ligase E3A, N-terminal zinc-binding domain (AZUL)"/>
    <property type="match status" value="1"/>
</dbReference>
<dbReference type="InterPro" id="IPR042556">
    <property type="entry name" value="AZUL_sf"/>
</dbReference>
<comment type="caution">
    <text evidence="7">Lacks conserved residue(s) required for the propagation of feature annotation.</text>
</comment>
<feature type="non-terminal residue" evidence="9">
    <location>
        <position position="1001"/>
    </location>
</feature>
<dbReference type="AlphaFoldDB" id="A0A0L8I4F3"/>